<evidence type="ECO:0000256" key="2">
    <source>
        <dbReference type="ARBA" id="ARBA00012534"/>
    </source>
</evidence>
<keyword evidence="5" id="KW-0949">S-adenosyl-L-methionine</keyword>
<dbReference type="PRINTS" id="PR00996">
    <property type="entry name" value="CHERMTFRASE"/>
</dbReference>
<protein>
    <recommendedName>
        <fullName evidence="2">protein-glutamate O-methyltransferase</fullName>
        <ecNumber evidence="2">2.1.1.80</ecNumber>
    </recommendedName>
</protein>
<evidence type="ECO:0000313" key="8">
    <source>
        <dbReference type="Proteomes" id="UP001178662"/>
    </source>
</evidence>
<dbReference type="EC" id="2.1.1.80" evidence="2"/>
<dbReference type="PIRSF" id="PIRSF000410">
    <property type="entry name" value="CheR"/>
    <property type="match status" value="1"/>
</dbReference>
<evidence type="ECO:0000256" key="4">
    <source>
        <dbReference type="ARBA" id="ARBA00022679"/>
    </source>
</evidence>
<dbReference type="InterPro" id="IPR022642">
    <property type="entry name" value="CheR_C"/>
</dbReference>
<dbReference type="EMBL" id="CP119317">
    <property type="protein sequence ID" value="WEK56259.1"/>
    <property type="molecule type" value="Genomic_DNA"/>
</dbReference>
<sequence>MMSSANTKMFNISNREFAQLASFIQENYGIYLKEEKKTLVTSRLHNVLQKLGIDNFTDYYQHLISDKSGAAVEQFIEKITTNHTFFMRESDHFQYFKEKVLPYFSYSVKSKDLRVWCAGCSTGEEAYTLAMLMDEFFSYDKSKWDKKLLATDISDKVLNIATNGEYESENIATLPKRWRNTYFTKSGEDKVRVNDWIKNEVIFRRFNLVTPIFPFRRKFHIIFCRNVMIYFENHTKNQLVQRFSEWLEPGGYLFIGHSESIDRNQSGFSYVMPAVYRKN</sequence>
<organism evidence="7 8">
    <name type="scientific">Candidatus Cohnella colombiensis</name>
    <dbReference type="NCBI Taxonomy" id="3121368"/>
    <lineage>
        <taxon>Bacteria</taxon>
        <taxon>Bacillati</taxon>
        <taxon>Bacillota</taxon>
        <taxon>Bacilli</taxon>
        <taxon>Bacillales</taxon>
        <taxon>Paenibacillaceae</taxon>
        <taxon>Cohnella</taxon>
    </lineage>
</organism>
<accession>A0AA95JHB1</accession>
<dbReference type="InterPro" id="IPR050903">
    <property type="entry name" value="Bact_Chemotaxis_MeTrfase"/>
</dbReference>
<dbReference type="GO" id="GO:0008983">
    <property type="term" value="F:protein-glutamate O-methyltransferase activity"/>
    <property type="evidence" value="ECO:0007669"/>
    <property type="project" value="UniProtKB-EC"/>
</dbReference>
<dbReference type="SUPFAM" id="SSF47757">
    <property type="entry name" value="Chemotaxis receptor methyltransferase CheR, N-terminal domain"/>
    <property type="match status" value="1"/>
</dbReference>
<proteinExistence type="predicted"/>
<dbReference type="Gene3D" id="3.40.50.150">
    <property type="entry name" value="Vaccinia Virus protein VP39"/>
    <property type="match status" value="1"/>
</dbReference>
<dbReference type="InterPro" id="IPR022641">
    <property type="entry name" value="CheR_N"/>
</dbReference>
<dbReference type="InterPro" id="IPR036804">
    <property type="entry name" value="CheR_N_sf"/>
</dbReference>
<reference evidence="7" key="1">
    <citation type="submission" date="2023-03" db="EMBL/GenBank/DDBJ databases">
        <title>Andean soil-derived lignocellulolytic bacterial consortium as a source of novel taxa and putative plastic-active enzymes.</title>
        <authorList>
            <person name="Diaz-Garcia L."/>
            <person name="Chuvochina M."/>
            <person name="Feuerriegel G."/>
            <person name="Bunk B."/>
            <person name="Sproer C."/>
            <person name="Streit W.R."/>
            <person name="Rodriguez L.M."/>
            <person name="Overmann J."/>
            <person name="Jimenez D.J."/>
        </authorList>
    </citation>
    <scope>NUCLEOTIDE SEQUENCE</scope>
    <source>
        <strain evidence="7">MAG 2441</strain>
    </source>
</reference>
<comment type="catalytic activity">
    <reaction evidence="1">
        <text>L-glutamyl-[protein] + S-adenosyl-L-methionine = [protein]-L-glutamate 5-O-methyl ester + S-adenosyl-L-homocysteine</text>
        <dbReference type="Rhea" id="RHEA:24452"/>
        <dbReference type="Rhea" id="RHEA-COMP:10208"/>
        <dbReference type="Rhea" id="RHEA-COMP:10311"/>
        <dbReference type="ChEBI" id="CHEBI:29973"/>
        <dbReference type="ChEBI" id="CHEBI:57856"/>
        <dbReference type="ChEBI" id="CHEBI:59789"/>
        <dbReference type="ChEBI" id="CHEBI:82795"/>
        <dbReference type="EC" id="2.1.1.80"/>
    </reaction>
</comment>
<keyword evidence="8" id="KW-1185">Reference proteome</keyword>
<evidence type="ECO:0000256" key="1">
    <source>
        <dbReference type="ARBA" id="ARBA00001541"/>
    </source>
</evidence>
<evidence type="ECO:0000313" key="7">
    <source>
        <dbReference type="EMBL" id="WEK56259.1"/>
    </source>
</evidence>
<dbReference type="SMART" id="SM00138">
    <property type="entry name" value="MeTrc"/>
    <property type="match status" value="1"/>
</dbReference>
<name>A0AA95JHB1_9BACL</name>
<dbReference type="AlphaFoldDB" id="A0AA95JHB1"/>
<dbReference type="Pfam" id="PF01739">
    <property type="entry name" value="CheR"/>
    <property type="match status" value="1"/>
</dbReference>
<dbReference type="InterPro" id="IPR026024">
    <property type="entry name" value="Chemotaxis_MeTrfase_CheR"/>
</dbReference>
<dbReference type="Proteomes" id="UP001178662">
    <property type="component" value="Chromosome"/>
</dbReference>
<dbReference type="Gene3D" id="1.10.155.10">
    <property type="entry name" value="Chemotaxis receptor methyltransferase CheR, N-terminal domain"/>
    <property type="match status" value="1"/>
</dbReference>
<dbReference type="InterPro" id="IPR029063">
    <property type="entry name" value="SAM-dependent_MTases_sf"/>
</dbReference>
<feature type="domain" description="CheR-type methyltransferase" evidence="6">
    <location>
        <begin position="5"/>
        <end position="279"/>
    </location>
</feature>
<keyword evidence="3" id="KW-0489">Methyltransferase</keyword>
<dbReference type="PANTHER" id="PTHR24422:SF19">
    <property type="entry name" value="CHEMOTAXIS PROTEIN METHYLTRANSFERASE"/>
    <property type="match status" value="1"/>
</dbReference>
<dbReference type="PROSITE" id="PS50123">
    <property type="entry name" value="CHER"/>
    <property type="match status" value="1"/>
</dbReference>
<dbReference type="Pfam" id="PF03705">
    <property type="entry name" value="CheR_N"/>
    <property type="match status" value="1"/>
</dbReference>
<gene>
    <name evidence="7" type="ORF">P0Y55_00835</name>
</gene>
<evidence type="ECO:0000259" key="6">
    <source>
        <dbReference type="PROSITE" id="PS50123"/>
    </source>
</evidence>
<dbReference type="CDD" id="cd02440">
    <property type="entry name" value="AdoMet_MTases"/>
    <property type="match status" value="1"/>
</dbReference>
<evidence type="ECO:0000256" key="3">
    <source>
        <dbReference type="ARBA" id="ARBA00022603"/>
    </source>
</evidence>
<dbReference type="SUPFAM" id="SSF53335">
    <property type="entry name" value="S-adenosyl-L-methionine-dependent methyltransferases"/>
    <property type="match status" value="1"/>
</dbReference>
<evidence type="ECO:0000256" key="5">
    <source>
        <dbReference type="ARBA" id="ARBA00022691"/>
    </source>
</evidence>
<dbReference type="PANTHER" id="PTHR24422">
    <property type="entry name" value="CHEMOTAXIS PROTEIN METHYLTRANSFERASE"/>
    <property type="match status" value="1"/>
</dbReference>
<dbReference type="InterPro" id="IPR000780">
    <property type="entry name" value="CheR_MeTrfase"/>
</dbReference>
<keyword evidence="4" id="KW-0808">Transferase</keyword>
<dbReference type="GO" id="GO:0032259">
    <property type="term" value="P:methylation"/>
    <property type="evidence" value="ECO:0007669"/>
    <property type="project" value="UniProtKB-KW"/>
</dbReference>